<dbReference type="Proteomes" id="UP000033558">
    <property type="component" value="Unassembled WGS sequence"/>
</dbReference>
<dbReference type="GO" id="GO:0005829">
    <property type="term" value="C:cytosol"/>
    <property type="evidence" value="ECO:0007669"/>
    <property type="project" value="TreeGrafter"/>
</dbReference>
<dbReference type="InterPro" id="IPR036117">
    <property type="entry name" value="DhaL_dom_sf"/>
</dbReference>
<dbReference type="PATRIC" id="fig|1218492.5.peg.1615"/>
<dbReference type="EMBL" id="JXJQ01000011">
    <property type="protein sequence ID" value="KJY60436.1"/>
    <property type="molecule type" value="Genomic_DNA"/>
</dbReference>
<dbReference type="STRING" id="1218492.JG30_15590"/>
<feature type="domain" description="DhaL" evidence="9">
    <location>
        <begin position="11"/>
        <end position="212"/>
    </location>
</feature>
<dbReference type="GO" id="GO:0019563">
    <property type="term" value="P:glycerol catabolic process"/>
    <property type="evidence" value="ECO:0007669"/>
    <property type="project" value="TreeGrafter"/>
</dbReference>
<dbReference type="InterPro" id="IPR012737">
    <property type="entry name" value="DhaK_L_YcgS"/>
</dbReference>
<comment type="catalytic activity">
    <reaction evidence="1">
        <text>dihydroxyacetone + phosphoenolpyruvate = dihydroxyacetone phosphate + pyruvate</text>
        <dbReference type="Rhea" id="RHEA:18381"/>
        <dbReference type="ChEBI" id="CHEBI:15361"/>
        <dbReference type="ChEBI" id="CHEBI:16016"/>
        <dbReference type="ChEBI" id="CHEBI:57642"/>
        <dbReference type="ChEBI" id="CHEBI:58702"/>
        <dbReference type="EC" id="2.7.1.121"/>
    </reaction>
</comment>
<evidence type="ECO:0000256" key="1">
    <source>
        <dbReference type="ARBA" id="ARBA00001113"/>
    </source>
</evidence>
<evidence type="ECO:0000256" key="4">
    <source>
        <dbReference type="ARBA" id="ARBA00022679"/>
    </source>
</evidence>
<dbReference type="FunFam" id="1.25.40.340:FF:000002">
    <property type="entry name" value="Dihydroxyacetone kinase, L subunit"/>
    <property type="match status" value="1"/>
</dbReference>
<dbReference type="PANTHER" id="PTHR28629:SF4">
    <property type="entry name" value="TRIOKINASE_FMN CYCLASE"/>
    <property type="match status" value="1"/>
</dbReference>
<keyword evidence="11" id="KW-1185">Reference proteome</keyword>
<evidence type="ECO:0000256" key="3">
    <source>
        <dbReference type="ARBA" id="ARBA00012095"/>
    </source>
</evidence>
<evidence type="ECO:0000256" key="5">
    <source>
        <dbReference type="ARBA" id="ARBA00022777"/>
    </source>
</evidence>
<dbReference type="Pfam" id="PF02734">
    <property type="entry name" value="Dak2"/>
    <property type="match status" value="1"/>
</dbReference>
<comment type="subunit">
    <text evidence="7">Homodimer. The dihydroxyacetone kinase complex is composed of a homodimer of DhaM, a homodimer of DhaK and the subunit DhaL.</text>
</comment>
<protein>
    <recommendedName>
        <fullName evidence="3">phosphoenolpyruvate--glycerone phosphotransferase</fullName>
        <ecNumber evidence="3">2.7.1.121</ecNumber>
    </recommendedName>
</protein>
<dbReference type="Gene3D" id="1.25.40.340">
    <property type="match status" value="1"/>
</dbReference>
<evidence type="ECO:0000313" key="11">
    <source>
        <dbReference type="Proteomes" id="UP000033558"/>
    </source>
</evidence>
<evidence type="ECO:0000256" key="7">
    <source>
        <dbReference type="ARBA" id="ARBA00046577"/>
    </source>
</evidence>
<dbReference type="PANTHER" id="PTHR28629">
    <property type="entry name" value="TRIOKINASE/FMN CYCLASE"/>
    <property type="match status" value="1"/>
</dbReference>
<evidence type="ECO:0000256" key="2">
    <source>
        <dbReference type="ARBA" id="ARBA00004745"/>
    </source>
</evidence>
<evidence type="ECO:0000256" key="8">
    <source>
        <dbReference type="ARBA" id="ARBA00055771"/>
    </source>
</evidence>
<evidence type="ECO:0000256" key="6">
    <source>
        <dbReference type="ARBA" id="ARBA00022798"/>
    </source>
</evidence>
<dbReference type="EC" id="2.7.1.121" evidence="3"/>
<proteinExistence type="predicted"/>
<name>A0A0F4LS79_9LACO</name>
<comment type="caution">
    <text evidence="10">The sequence shown here is derived from an EMBL/GenBank/DDBJ whole genome shotgun (WGS) entry which is preliminary data.</text>
</comment>
<keyword evidence="6" id="KW-0319">Glycerol metabolism</keyword>
<dbReference type="InterPro" id="IPR050861">
    <property type="entry name" value="Dihydroxyacetone_Kinase"/>
</dbReference>
<dbReference type="InterPro" id="IPR004007">
    <property type="entry name" value="DhaL_dom"/>
</dbReference>
<keyword evidence="5 10" id="KW-0418">Kinase</keyword>
<sequence length="218" mass="24206">MSTETPTINNQIIQTIVTQMAEKIHQEKDYLTELDSAIGDADHGVNMDIGFQAVLQQLPQWDLDQLTLKALVKKIGFTLLDKIGGASGPLYGSFFMQLGKDLTDEKTVDLPTFYQMLNNGTAAIEKRGKVALEEKTMFDVLQPTVKYLIDHEAEPDYQQTLTNAQKVAQEAFDHTTTLFPKKGRAARLGEKGVDKADPGSASIKFLINIICDTLKDQK</sequence>
<gene>
    <name evidence="10" type="ORF">JG30_15590</name>
</gene>
<dbReference type="SUPFAM" id="SSF101473">
    <property type="entry name" value="DhaL-like"/>
    <property type="match status" value="1"/>
</dbReference>
<organism evidence="10 11">
    <name type="scientific">Bombilactobacillus mellifer</name>
    <dbReference type="NCBI Taxonomy" id="1218492"/>
    <lineage>
        <taxon>Bacteria</taxon>
        <taxon>Bacillati</taxon>
        <taxon>Bacillota</taxon>
        <taxon>Bacilli</taxon>
        <taxon>Lactobacillales</taxon>
        <taxon>Lactobacillaceae</taxon>
        <taxon>Bombilactobacillus</taxon>
    </lineage>
</organism>
<comment type="pathway">
    <text evidence="2">Polyol metabolism; glycerol degradation.</text>
</comment>
<dbReference type="AlphaFoldDB" id="A0A0F4LS79"/>
<dbReference type="PROSITE" id="PS51480">
    <property type="entry name" value="DHAL"/>
    <property type="match status" value="1"/>
</dbReference>
<evidence type="ECO:0000259" key="9">
    <source>
        <dbReference type="PROSITE" id="PS51480"/>
    </source>
</evidence>
<dbReference type="GO" id="GO:0047324">
    <property type="term" value="F:phosphoenolpyruvate-glycerone phosphotransferase activity"/>
    <property type="evidence" value="ECO:0007669"/>
    <property type="project" value="UniProtKB-EC"/>
</dbReference>
<evidence type="ECO:0000313" key="10">
    <source>
        <dbReference type="EMBL" id="KJY60436.1"/>
    </source>
</evidence>
<accession>A0A0F4LS79</accession>
<dbReference type="SMART" id="SM01120">
    <property type="entry name" value="Dak2"/>
    <property type="match status" value="1"/>
</dbReference>
<comment type="function">
    <text evidence="8">ADP-binding subunit of the dihydroxyacetone kinase, which is responsible for the phosphoenolpyruvate (PEP)-dependent phosphorylation of dihydroxyacetone. DhaL-ADP is converted to DhaL-ATP via a phosphoryl group transfer from DhaM and transmits it to dihydroxyacetone binds to DhaK.</text>
</comment>
<keyword evidence="4" id="KW-0808">Transferase</keyword>
<reference evidence="10 11" key="1">
    <citation type="submission" date="2015-01" db="EMBL/GenBank/DDBJ databases">
        <title>Comparative genomics of the lactic acid bacteria isolated from the honey bee gut.</title>
        <authorList>
            <person name="Ellegaard K.M."/>
            <person name="Tamarit D."/>
            <person name="Javelind E."/>
            <person name="Olofsson T."/>
            <person name="Andersson S.G."/>
            <person name="Vasquez A."/>
        </authorList>
    </citation>
    <scope>NUCLEOTIDE SEQUENCE [LARGE SCALE GENOMIC DNA]</scope>
    <source>
        <strain evidence="10 11">Bin4</strain>
    </source>
</reference>
<dbReference type="GO" id="GO:0004371">
    <property type="term" value="F:glycerone kinase activity"/>
    <property type="evidence" value="ECO:0007669"/>
    <property type="project" value="InterPro"/>
</dbReference>
<dbReference type="HOGENOM" id="CLU_066424_5_0_9"/>
<dbReference type="NCBIfam" id="TIGR02365">
    <property type="entry name" value="dha_L_ycgS"/>
    <property type="match status" value="1"/>
</dbReference>